<dbReference type="Pfam" id="PF06983">
    <property type="entry name" value="3-dmu-9_3-mt"/>
    <property type="match status" value="1"/>
</dbReference>
<protein>
    <submittedName>
        <fullName evidence="2">Glyoxalase family protein</fullName>
    </submittedName>
</protein>
<reference evidence="3" key="1">
    <citation type="journal article" date="2014" name="Genome Announc.">
        <title>Full-genome sequence of the plant growth-promoting bacterium Pseudomonas protegens CHA0.</title>
        <authorList>
            <person name="Jousset A."/>
            <person name="Schuldes J."/>
            <person name="Keel C."/>
            <person name="Maurhofer M."/>
            <person name="Daniel R."/>
            <person name="Scheu S."/>
            <person name="Thuermer A."/>
        </authorList>
    </citation>
    <scope>NUCLEOTIDE SEQUENCE [LARGE SCALE GENOMIC DNA]</scope>
    <source>
        <strain evidence="3">DSM 19095 / LMG 27888 / CFBP 6595 / CHA0</strain>
    </source>
</reference>
<dbReference type="AlphaFoldDB" id="A0A2C9EJY1"/>
<sequence length="174" mass="19599">MEKPSIKKPPRRADSGFAMEVRPQARVPARYLRPEHSMKINPYLVFNGTCKAAFTFYAQCLNGTLEMMMTFGESPARDHISADCHERIMHTRLSVGDQVLMGSDTTPELPYLGIHGCSISLNIDNAAEAERVFAALAEQGNVQMPLEATFWAERFGMLVDRFGVPWMVNCEKRQ</sequence>
<dbReference type="SUPFAM" id="SSF54593">
    <property type="entry name" value="Glyoxalase/Bleomycin resistance protein/Dihydroxybiphenyl dioxygenase"/>
    <property type="match status" value="1"/>
</dbReference>
<evidence type="ECO:0000313" key="3">
    <source>
        <dbReference type="Proteomes" id="UP000013940"/>
    </source>
</evidence>
<dbReference type="HOGENOM" id="CLU_046006_17_1_6"/>
<name>A0A2C9EJY1_PSEPH</name>
<dbReference type="KEGG" id="pprc:PFLCHA0_c21950"/>
<dbReference type="InterPro" id="IPR028973">
    <property type="entry name" value="PhnB-like"/>
</dbReference>
<organism evidence="2 3">
    <name type="scientific">Pseudomonas protegens (strain DSM 19095 / LMG 27888 / CFBP 6595 / CHA0)</name>
    <dbReference type="NCBI Taxonomy" id="1124983"/>
    <lineage>
        <taxon>Bacteria</taxon>
        <taxon>Pseudomonadati</taxon>
        <taxon>Pseudomonadota</taxon>
        <taxon>Gammaproteobacteria</taxon>
        <taxon>Pseudomonadales</taxon>
        <taxon>Pseudomonadaceae</taxon>
        <taxon>Pseudomonas</taxon>
    </lineage>
</organism>
<dbReference type="Proteomes" id="UP000013940">
    <property type="component" value="Chromosome"/>
</dbReference>
<dbReference type="Gene3D" id="3.10.180.10">
    <property type="entry name" value="2,3-Dihydroxybiphenyl 1,2-Dioxygenase, domain 1"/>
    <property type="match status" value="1"/>
</dbReference>
<dbReference type="PANTHER" id="PTHR33990">
    <property type="entry name" value="PROTEIN YJDN-RELATED"/>
    <property type="match status" value="1"/>
</dbReference>
<dbReference type="PANTHER" id="PTHR33990:SF1">
    <property type="entry name" value="PROTEIN YJDN"/>
    <property type="match status" value="1"/>
</dbReference>
<proteinExistence type="predicted"/>
<gene>
    <name evidence="2" type="ORF">PFLCHA0_c21950</name>
</gene>
<dbReference type="EMBL" id="CP003190">
    <property type="protein sequence ID" value="AGL83966.1"/>
    <property type="molecule type" value="Genomic_DNA"/>
</dbReference>
<dbReference type="InterPro" id="IPR029068">
    <property type="entry name" value="Glyas_Bleomycin-R_OHBP_Dase"/>
</dbReference>
<dbReference type="CDD" id="cd06588">
    <property type="entry name" value="PhnB_like"/>
    <property type="match status" value="1"/>
</dbReference>
<feature type="domain" description="PhnB-like" evidence="1">
    <location>
        <begin position="39"/>
        <end position="168"/>
    </location>
</feature>
<evidence type="ECO:0000259" key="1">
    <source>
        <dbReference type="Pfam" id="PF06983"/>
    </source>
</evidence>
<accession>A0A2C9EJY1</accession>
<dbReference type="eggNOG" id="COG2764">
    <property type="taxonomic scope" value="Bacteria"/>
</dbReference>
<evidence type="ECO:0000313" key="2">
    <source>
        <dbReference type="EMBL" id="AGL83966.1"/>
    </source>
</evidence>